<organism evidence="12 13">
    <name type="scientific">Anaerosacchariphilus hominis</name>
    <dbReference type="NCBI Taxonomy" id="2763017"/>
    <lineage>
        <taxon>Bacteria</taxon>
        <taxon>Bacillati</taxon>
        <taxon>Bacillota</taxon>
        <taxon>Clostridia</taxon>
        <taxon>Lachnospirales</taxon>
        <taxon>Lachnospiraceae</taxon>
        <taxon>Anaerosacchariphilus</taxon>
    </lineage>
</organism>
<keyword evidence="13" id="KW-1185">Reference proteome</keyword>
<keyword evidence="5 9" id="KW-0227">DNA damage</keyword>
<evidence type="ECO:0000313" key="13">
    <source>
        <dbReference type="Proteomes" id="UP000649345"/>
    </source>
</evidence>
<dbReference type="RefSeq" id="WP_186873522.1">
    <property type="nucleotide sequence ID" value="NZ_JACOOR010000005.1"/>
</dbReference>
<protein>
    <recommendedName>
        <fullName evidence="3 9">DNA repair protein RecN</fullName>
    </recommendedName>
    <alternativeName>
        <fullName evidence="8 9">Recombination protein N</fullName>
    </alternativeName>
</protein>
<comment type="similarity">
    <text evidence="2 9">Belongs to the RecN family.</text>
</comment>
<dbReference type="PANTHER" id="PTHR11059">
    <property type="entry name" value="DNA REPAIR PROTEIN RECN"/>
    <property type="match status" value="1"/>
</dbReference>
<dbReference type="Pfam" id="PF02463">
    <property type="entry name" value="SMC_N"/>
    <property type="match status" value="1"/>
</dbReference>
<keyword evidence="10" id="KW-0175">Coiled coil</keyword>
<feature type="coiled-coil region" evidence="10">
    <location>
        <begin position="278"/>
        <end position="312"/>
    </location>
</feature>
<name>A0A923LCG8_9FIRM</name>
<dbReference type="GO" id="GO:0043590">
    <property type="term" value="C:bacterial nucleoid"/>
    <property type="evidence" value="ECO:0007669"/>
    <property type="project" value="TreeGrafter"/>
</dbReference>
<evidence type="ECO:0000256" key="8">
    <source>
        <dbReference type="ARBA" id="ARBA00033408"/>
    </source>
</evidence>
<dbReference type="CDD" id="cd03241">
    <property type="entry name" value="ABC_RecN"/>
    <property type="match status" value="2"/>
</dbReference>
<dbReference type="PIRSF" id="PIRSF003128">
    <property type="entry name" value="RecN"/>
    <property type="match status" value="1"/>
</dbReference>
<dbReference type="AlphaFoldDB" id="A0A923LCG8"/>
<keyword evidence="6" id="KW-0067">ATP-binding</keyword>
<reference evidence="12" key="1">
    <citation type="submission" date="2020-08" db="EMBL/GenBank/DDBJ databases">
        <title>Genome public.</title>
        <authorList>
            <person name="Liu C."/>
            <person name="Sun Q."/>
        </authorList>
    </citation>
    <scope>NUCLEOTIDE SEQUENCE</scope>
    <source>
        <strain evidence="12">NSJ-68</strain>
    </source>
</reference>
<dbReference type="GO" id="GO:0006310">
    <property type="term" value="P:DNA recombination"/>
    <property type="evidence" value="ECO:0007669"/>
    <property type="project" value="InterPro"/>
</dbReference>
<sequence length="567" mass="63662">MLTHLHVKNLALIRETEIEFTEGLNILTGETGAGKSLVIGSVNLALGGKFSREMLRPGADYALAELVFTAEEEKLAERLKQLDVFPEEGQVIISRKLMDGRSVNKINGETVTLARLKEVSSLLIDVHGQHEHQSLLQKKKHLEILDAFGAGELKSVKKELGETYRRWKDLKKELSEARTDEDARLREISLLEFEVDEIEKAGVEPGEDERLEQRYQKMINARRIAEAVATAYALTGYEEAEGAGSSLGRALRELQGAASCDGELSALVEQLTELDGLLNDFNRDLSEYRSGLEFEEAEFAETEERLNQLNYLKARYGKTLDEVLAYEKKQQERLELLKNYDEYVAGLEKRLTETEKELAKLCGTVTTIRKKAAGDLCGKIRSHLVDLNFLNAEFEMHFEELSEYTAQGKDDVEFRISTNPGEPLRPLMKVASGGELSRIMLAIKTVLADRDEIETVIFDEIDVGISGRTAQKVSEKMMLMGKTRQVICITHLAQIAAMADSHYRIEKHVEQCETHTAVRRLSREESVQELARILGGAEITDAVVKNAEEMKKLAENCKSQEQTGKQG</sequence>
<evidence type="ECO:0000256" key="7">
    <source>
        <dbReference type="ARBA" id="ARBA00023204"/>
    </source>
</evidence>
<comment type="caution">
    <text evidence="12">The sequence shown here is derived from an EMBL/GenBank/DDBJ whole genome shotgun (WGS) entry which is preliminary data.</text>
</comment>
<evidence type="ECO:0000256" key="1">
    <source>
        <dbReference type="ARBA" id="ARBA00003618"/>
    </source>
</evidence>
<dbReference type="NCBIfam" id="TIGR00634">
    <property type="entry name" value="recN"/>
    <property type="match status" value="1"/>
</dbReference>
<evidence type="ECO:0000256" key="2">
    <source>
        <dbReference type="ARBA" id="ARBA00009441"/>
    </source>
</evidence>
<dbReference type="GO" id="GO:0005524">
    <property type="term" value="F:ATP binding"/>
    <property type="evidence" value="ECO:0007669"/>
    <property type="project" value="UniProtKB-KW"/>
</dbReference>
<dbReference type="InterPro" id="IPR003395">
    <property type="entry name" value="RecF/RecN/SMC_N"/>
</dbReference>
<keyword evidence="7 9" id="KW-0234">DNA repair</keyword>
<dbReference type="Proteomes" id="UP000649345">
    <property type="component" value="Unassembled WGS sequence"/>
</dbReference>
<dbReference type="InterPro" id="IPR027417">
    <property type="entry name" value="P-loop_NTPase"/>
</dbReference>
<evidence type="ECO:0000256" key="4">
    <source>
        <dbReference type="ARBA" id="ARBA00022741"/>
    </source>
</evidence>
<evidence type="ECO:0000256" key="5">
    <source>
        <dbReference type="ARBA" id="ARBA00022763"/>
    </source>
</evidence>
<evidence type="ECO:0000256" key="3">
    <source>
        <dbReference type="ARBA" id="ARBA00021315"/>
    </source>
</evidence>
<feature type="coiled-coil region" evidence="10">
    <location>
        <begin position="337"/>
        <end position="364"/>
    </location>
</feature>
<gene>
    <name evidence="12" type="primary">recN</name>
    <name evidence="12" type="ORF">H8S44_09850</name>
</gene>
<comment type="function">
    <text evidence="1 9">May be involved in recombinational repair of damaged DNA.</text>
</comment>
<dbReference type="SUPFAM" id="SSF52540">
    <property type="entry name" value="P-loop containing nucleoside triphosphate hydrolases"/>
    <property type="match status" value="1"/>
</dbReference>
<dbReference type="Gene3D" id="3.40.50.300">
    <property type="entry name" value="P-loop containing nucleotide triphosphate hydrolases"/>
    <property type="match status" value="2"/>
</dbReference>
<evidence type="ECO:0000256" key="9">
    <source>
        <dbReference type="PIRNR" id="PIRNR003128"/>
    </source>
</evidence>
<accession>A0A923LCG8</accession>
<evidence type="ECO:0000256" key="10">
    <source>
        <dbReference type="SAM" id="Coils"/>
    </source>
</evidence>
<evidence type="ECO:0000256" key="6">
    <source>
        <dbReference type="ARBA" id="ARBA00022840"/>
    </source>
</evidence>
<proteinExistence type="inferred from homology"/>
<keyword evidence="4" id="KW-0547">Nucleotide-binding</keyword>
<dbReference type="FunFam" id="3.40.50.300:FF:000356">
    <property type="entry name" value="DNA repair protein RecN"/>
    <property type="match status" value="1"/>
</dbReference>
<evidence type="ECO:0000313" key="12">
    <source>
        <dbReference type="EMBL" id="MBC5660075.1"/>
    </source>
</evidence>
<dbReference type="GO" id="GO:0006281">
    <property type="term" value="P:DNA repair"/>
    <property type="evidence" value="ECO:0007669"/>
    <property type="project" value="UniProtKB-KW"/>
</dbReference>
<evidence type="ECO:0000259" key="11">
    <source>
        <dbReference type="Pfam" id="PF02463"/>
    </source>
</evidence>
<feature type="domain" description="RecF/RecN/SMC N-terminal" evidence="11">
    <location>
        <begin position="2"/>
        <end position="511"/>
    </location>
</feature>
<dbReference type="EMBL" id="JACOOR010000005">
    <property type="protein sequence ID" value="MBC5660075.1"/>
    <property type="molecule type" value="Genomic_DNA"/>
</dbReference>
<dbReference type="InterPro" id="IPR004604">
    <property type="entry name" value="DNA_recomb/repair_RecN"/>
</dbReference>
<dbReference type="PANTHER" id="PTHR11059:SF0">
    <property type="entry name" value="DNA REPAIR PROTEIN RECN"/>
    <property type="match status" value="1"/>
</dbReference>
<dbReference type="GO" id="GO:0009432">
    <property type="term" value="P:SOS response"/>
    <property type="evidence" value="ECO:0007669"/>
    <property type="project" value="TreeGrafter"/>
</dbReference>